<evidence type="ECO:0000256" key="2">
    <source>
        <dbReference type="ARBA" id="ARBA00023015"/>
    </source>
</evidence>
<keyword evidence="4" id="KW-0804">Transcription</keyword>
<dbReference type="NCBIfam" id="TIGR02937">
    <property type="entry name" value="sigma70-ECF"/>
    <property type="match status" value="1"/>
</dbReference>
<dbReference type="GO" id="GO:0003677">
    <property type="term" value="F:DNA binding"/>
    <property type="evidence" value="ECO:0007669"/>
    <property type="project" value="InterPro"/>
</dbReference>
<dbReference type="EMBL" id="CP012333">
    <property type="protein sequence ID" value="AKU96546.1"/>
    <property type="molecule type" value="Genomic_DNA"/>
</dbReference>
<dbReference type="PANTHER" id="PTHR43133:SF46">
    <property type="entry name" value="RNA POLYMERASE SIGMA-70 FACTOR ECF SUBFAMILY"/>
    <property type="match status" value="1"/>
</dbReference>
<dbReference type="InterPro" id="IPR036388">
    <property type="entry name" value="WH-like_DNA-bd_sf"/>
</dbReference>
<reference evidence="7 8" key="1">
    <citation type="submission" date="2015-08" db="EMBL/GenBank/DDBJ databases">
        <authorList>
            <person name="Babu N.S."/>
            <person name="Beckwith C.J."/>
            <person name="Beseler K.G."/>
            <person name="Brison A."/>
            <person name="Carone J.V."/>
            <person name="Caskin T.P."/>
            <person name="Diamond M."/>
            <person name="Durham M.E."/>
            <person name="Foxe J.M."/>
            <person name="Go M."/>
            <person name="Henderson B.A."/>
            <person name="Jones I.B."/>
            <person name="McGettigan J.A."/>
            <person name="Micheletti S.J."/>
            <person name="Nasrallah M.E."/>
            <person name="Ortiz D."/>
            <person name="Piller C.R."/>
            <person name="Privatt S.R."/>
            <person name="Schneider S.L."/>
            <person name="Sharp S."/>
            <person name="Smith T.C."/>
            <person name="Stanton J.D."/>
            <person name="Ullery H.E."/>
            <person name="Wilson R.J."/>
            <person name="Serrano M.G."/>
            <person name="Buck G."/>
            <person name="Lee V."/>
            <person name="Wang Y."/>
            <person name="Carvalho R."/>
            <person name="Voegtly L."/>
            <person name="Shi R."/>
            <person name="Duckworth R."/>
            <person name="Johnson A."/>
            <person name="Loviza R."/>
            <person name="Walstead R."/>
            <person name="Shah Z."/>
            <person name="Kiflezghi M."/>
            <person name="Wade K."/>
            <person name="Ball S.L."/>
            <person name="Bradley K.W."/>
            <person name="Asai D.J."/>
            <person name="Bowman C.A."/>
            <person name="Russell D.A."/>
            <person name="Pope W.H."/>
            <person name="Jacobs-Sera D."/>
            <person name="Hendrix R.W."/>
            <person name="Hatfull G.F."/>
        </authorList>
    </citation>
    <scope>NUCLEOTIDE SEQUENCE [LARGE SCALE GENOMIC DNA]</scope>
    <source>
        <strain evidence="7 8">DSM 27648</strain>
    </source>
</reference>
<keyword evidence="8" id="KW-1185">Reference proteome</keyword>
<comment type="similarity">
    <text evidence="1">Belongs to the sigma-70 factor family. ECF subfamily.</text>
</comment>
<name>A0A0K1PT41_9BACT</name>
<evidence type="ECO:0000256" key="4">
    <source>
        <dbReference type="ARBA" id="ARBA00023163"/>
    </source>
</evidence>
<feature type="domain" description="RNA polymerase sigma factor 70 region 4 type 2" evidence="6">
    <location>
        <begin position="109"/>
        <end position="158"/>
    </location>
</feature>
<dbReference type="Proteomes" id="UP000064967">
    <property type="component" value="Chromosome"/>
</dbReference>
<dbReference type="InterPro" id="IPR039425">
    <property type="entry name" value="RNA_pol_sigma-70-like"/>
</dbReference>
<dbReference type="SUPFAM" id="SSF88659">
    <property type="entry name" value="Sigma3 and sigma4 domains of RNA polymerase sigma factors"/>
    <property type="match status" value="1"/>
</dbReference>
<dbReference type="GO" id="GO:0006352">
    <property type="term" value="P:DNA-templated transcription initiation"/>
    <property type="evidence" value="ECO:0007669"/>
    <property type="project" value="InterPro"/>
</dbReference>
<proteinExistence type="inferred from homology"/>
<dbReference type="InterPro" id="IPR013324">
    <property type="entry name" value="RNA_pol_sigma_r3/r4-like"/>
</dbReference>
<dbReference type="KEGG" id="llu:AKJ09_03210"/>
<evidence type="ECO:0000313" key="8">
    <source>
        <dbReference type="Proteomes" id="UP000064967"/>
    </source>
</evidence>
<protein>
    <submittedName>
        <fullName evidence="7">RNA polymerase sigma factor RpoE</fullName>
    </submittedName>
</protein>
<keyword evidence="3" id="KW-0731">Sigma factor</keyword>
<evidence type="ECO:0000259" key="6">
    <source>
        <dbReference type="Pfam" id="PF08281"/>
    </source>
</evidence>
<dbReference type="InterPro" id="IPR013249">
    <property type="entry name" value="RNA_pol_sigma70_r4_t2"/>
</dbReference>
<dbReference type="STRING" id="1391654.AKJ09_03210"/>
<gene>
    <name evidence="7" type="ORF">AKJ09_03210</name>
</gene>
<dbReference type="AlphaFoldDB" id="A0A0K1PT41"/>
<dbReference type="Gene3D" id="1.10.10.10">
    <property type="entry name" value="Winged helix-like DNA-binding domain superfamily/Winged helix DNA-binding domain"/>
    <property type="match status" value="1"/>
</dbReference>
<dbReference type="GO" id="GO:0016987">
    <property type="term" value="F:sigma factor activity"/>
    <property type="evidence" value="ECO:0007669"/>
    <property type="project" value="UniProtKB-KW"/>
</dbReference>
<dbReference type="InterPro" id="IPR013325">
    <property type="entry name" value="RNA_pol_sigma_r2"/>
</dbReference>
<keyword evidence="2" id="KW-0805">Transcription regulation</keyword>
<organism evidence="7 8">
    <name type="scientific">Labilithrix luteola</name>
    <dbReference type="NCBI Taxonomy" id="1391654"/>
    <lineage>
        <taxon>Bacteria</taxon>
        <taxon>Pseudomonadati</taxon>
        <taxon>Myxococcota</taxon>
        <taxon>Polyangia</taxon>
        <taxon>Polyangiales</taxon>
        <taxon>Labilitrichaceae</taxon>
        <taxon>Labilithrix</taxon>
    </lineage>
</organism>
<dbReference type="Pfam" id="PF08281">
    <property type="entry name" value="Sigma70_r4_2"/>
    <property type="match status" value="1"/>
</dbReference>
<dbReference type="SUPFAM" id="SSF88946">
    <property type="entry name" value="Sigma2 domain of RNA polymerase sigma factors"/>
    <property type="match status" value="1"/>
</dbReference>
<dbReference type="InterPro" id="IPR014284">
    <property type="entry name" value="RNA_pol_sigma-70_dom"/>
</dbReference>
<dbReference type="Pfam" id="PF04542">
    <property type="entry name" value="Sigma70_r2"/>
    <property type="match status" value="1"/>
</dbReference>
<dbReference type="InterPro" id="IPR007627">
    <property type="entry name" value="RNA_pol_sigma70_r2"/>
</dbReference>
<evidence type="ECO:0000256" key="3">
    <source>
        <dbReference type="ARBA" id="ARBA00023082"/>
    </source>
</evidence>
<sequence>MCHPQTDFRTVFRTHYRFVRATLRRLGVGQSELDDVAQDIFVIVYRKLDTFRIGSSMELWLFGICVRVASRHRRLARHRVQSQEEQPIEVIDGSPLPDDHAEIEQARSLVLSALDAVDPQRRAVFVMHDLNEFSATEIAETLSIPLGTIYSRIRVAREEFRQAVKRLSAHRGSR</sequence>
<evidence type="ECO:0000313" key="7">
    <source>
        <dbReference type="EMBL" id="AKU96546.1"/>
    </source>
</evidence>
<evidence type="ECO:0000256" key="1">
    <source>
        <dbReference type="ARBA" id="ARBA00010641"/>
    </source>
</evidence>
<accession>A0A0K1PT41</accession>
<evidence type="ECO:0000259" key="5">
    <source>
        <dbReference type="Pfam" id="PF04542"/>
    </source>
</evidence>
<dbReference type="Gene3D" id="1.10.1740.10">
    <property type="match status" value="1"/>
</dbReference>
<dbReference type="PANTHER" id="PTHR43133">
    <property type="entry name" value="RNA POLYMERASE ECF-TYPE SIGMA FACTO"/>
    <property type="match status" value="1"/>
</dbReference>
<feature type="domain" description="RNA polymerase sigma-70 region 2" evidence="5">
    <location>
        <begin position="12"/>
        <end position="77"/>
    </location>
</feature>